<evidence type="ECO:0000259" key="3">
    <source>
        <dbReference type="PROSITE" id="PS51186"/>
    </source>
</evidence>
<dbReference type="SUPFAM" id="SSF55729">
    <property type="entry name" value="Acyl-CoA N-acyltransferases (Nat)"/>
    <property type="match status" value="1"/>
</dbReference>
<accession>A0A378I9F4</accession>
<evidence type="ECO:0000256" key="1">
    <source>
        <dbReference type="ARBA" id="ARBA00022679"/>
    </source>
</evidence>
<evidence type="ECO:0000313" key="4">
    <source>
        <dbReference type="EMBL" id="KTC68040.1"/>
    </source>
</evidence>
<feature type="domain" description="N-acetyltransferase" evidence="3">
    <location>
        <begin position="20"/>
        <end position="155"/>
    </location>
</feature>
<sequence length="156" mass="18084">MSLQTNPPMHMKYNIQKLKQNISFEEINQLTELVGWGKNYFPSPEKWERVLSASSHVAYIKIDDQLIAFGRIIEDGQMCMFYDICVHPQYQQQKIGSQLMNHLIDRIKDGNYVSIGLFVWPGNTSAKEFYQKFGFELSAAMELKNQMKPAGKKVNE</sequence>
<dbReference type="GO" id="GO:0016747">
    <property type="term" value="F:acyltransferase activity, transferring groups other than amino-acyl groups"/>
    <property type="evidence" value="ECO:0007669"/>
    <property type="project" value="InterPro"/>
</dbReference>
<dbReference type="STRING" id="28083.Lbir_2642"/>
<evidence type="ECO:0000313" key="5">
    <source>
        <dbReference type="EMBL" id="STX31251.1"/>
    </source>
</evidence>
<proteinExistence type="predicted"/>
<dbReference type="Gene3D" id="3.40.630.30">
    <property type="match status" value="1"/>
</dbReference>
<keyword evidence="6" id="KW-1185">Reference proteome</keyword>
<dbReference type="EMBL" id="LNXT01000048">
    <property type="protein sequence ID" value="KTC68040.1"/>
    <property type="molecule type" value="Genomic_DNA"/>
</dbReference>
<dbReference type="RefSeq" id="WP_058524636.1">
    <property type="nucleotide sequence ID" value="NZ_CAAAHV010000013.1"/>
</dbReference>
<dbReference type="InterPro" id="IPR050680">
    <property type="entry name" value="YpeA/RimI_acetyltransf"/>
</dbReference>
<dbReference type="CDD" id="cd04301">
    <property type="entry name" value="NAT_SF"/>
    <property type="match status" value="1"/>
</dbReference>
<organism evidence="5 7">
    <name type="scientific">Legionella birminghamensis</name>
    <dbReference type="NCBI Taxonomy" id="28083"/>
    <lineage>
        <taxon>Bacteria</taxon>
        <taxon>Pseudomonadati</taxon>
        <taxon>Pseudomonadota</taxon>
        <taxon>Gammaproteobacteria</taxon>
        <taxon>Legionellales</taxon>
        <taxon>Legionellaceae</taxon>
        <taxon>Legionella</taxon>
    </lineage>
</organism>
<dbReference type="InterPro" id="IPR016181">
    <property type="entry name" value="Acyl_CoA_acyltransferase"/>
</dbReference>
<dbReference type="PROSITE" id="PS51186">
    <property type="entry name" value="GNAT"/>
    <property type="match status" value="1"/>
</dbReference>
<dbReference type="AlphaFoldDB" id="A0A378I9F4"/>
<evidence type="ECO:0000313" key="7">
    <source>
        <dbReference type="Proteomes" id="UP000255066"/>
    </source>
</evidence>
<protein>
    <submittedName>
        <fullName evidence="5">GNAT family acetyltransferase</fullName>
    </submittedName>
</protein>
<keyword evidence="2" id="KW-0012">Acyltransferase</keyword>
<dbReference type="Proteomes" id="UP000255066">
    <property type="component" value="Unassembled WGS sequence"/>
</dbReference>
<dbReference type="Proteomes" id="UP000054735">
    <property type="component" value="Unassembled WGS sequence"/>
</dbReference>
<dbReference type="PANTHER" id="PTHR43420:SF12">
    <property type="entry name" value="N-ACETYLTRANSFERASE DOMAIN-CONTAINING PROTEIN"/>
    <property type="match status" value="1"/>
</dbReference>
<dbReference type="EMBL" id="UGNW01000001">
    <property type="protein sequence ID" value="STX31251.1"/>
    <property type="molecule type" value="Genomic_DNA"/>
</dbReference>
<evidence type="ECO:0000256" key="2">
    <source>
        <dbReference type="ARBA" id="ARBA00023315"/>
    </source>
</evidence>
<keyword evidence="1 5" id="KW-0808">Transferase</keyword>
<dbReference type="OrthoDB" id="9775804at2"/>
<evidence type="ECO:0000313" key="6">
    <source>
        <dbReference type="Proteomes" id="UP000054735"/>
    </source>
</evidence>
<name>A0A378I9F4_9GAMM</name>
<reference evidence="4 6" key="1">
    <citation type="submission" date="2015-11" db="EMBL/GenBank/DDBJ databases">
        <title>Genomic analysis of 38 Legionella species identifies large and diverse effector repertoires.</title>
        <authorList>
            <person name="Burstein D."/>
            <person name="Amaro F."/>
            <person name="Zusman T."/>
            <person name="Lifshitz Z."/>
            <person name="Cohen O."/>
            <person name="Gilbert J.A."/>
            <person name="Pupko T."/>
            <person name="Shuman H.A."/>
            <person name="Segal G."/>
        </authorList>
    </citation>
    <scope>NUCLEOTIDE SEQUENCE [LARGE SCALE GENOMIC DNA]</scope>
    <source>
        <strain evidence="4 6">CDC#1407-AL-14</strain>
    </source>
</reference>
<reference evidence="5 7" key="2">
    <citation type="submission" date="2018-06" db="EMBL/GenBank/DDBJ databases">
        <authorList>
            <consortium name="Pathogen Informatics"/>
            <person name="Doyle S."/>
        </authorList>
    </citation>
    <scope>NUCLEOTIDE SEQUENCE [LARGE SCALE GENOMIC DNA]</scope>
    <source>
        <strain evidence="5 7">NCTC12437</strain>
    </source>
</reference>
<dbReference type="InterPro" id="IPR000182">
    <property type="entry name" value="GNAT_dom"/>
</dbReference>
<dbReference type="Pfam" id="PF00583">
    <property type="entry name" value="Acetyltransf_1"/>
    <property type="match status" value="1"/>
</dbReference>
<gene>
    <name evidence="4" type="ORF">Lbir_2642</name>
    <name evidence="5" type="ORF">NCTC12437_01022</name>
</gene>
<dbReference type="PANTHER" id="PTHR43420">
    <property type="entry name" value="ACETYLTRANSFERASE"/>
    <property type="match status" value="1"/>
</dbReference>